<dbReference type="Proteomes" id="UP001233999">
    <property type="component" value="Unassembled WGS sequence"/>
</dbReference>
<reference evidence="2" key="2">
    <citation type="submission" date="2023-05" db="EMBL/GenBank/DDBJ databases">
        <authorList>
            <person name="Fouks B."/>
        </authorList>
    </citation>
    <scope>NUCLEOTIDE SEQUENCE</scope>
    <source>
        <strain evidence="2">Stay&amp;Tobe</strain>
        <tissue evidence="2">Testes</tissue>
    </source>
</reference>
<gene>
    <name evidence="2" type="ORF">L9F63_022505</name>
</gene>
<keyword evidence="1" id="KW-0812">Transmembrane</keyword>
<accession>A0AAD8EAX1</accession>
<feature type="non-terminal residue" evidence="2">
    <location>
        <position position="1"/>
    </location>
</feature>
<keyword evidence="1" id="KW-0472">Membrane</keyword>
<protein>
    <submittedName>
        <fullName evidence="2">Uncharacterized protein</fullName>
    </submittedName>
</protein>
<evidence type="ECO:0000313" key="3">
    <source>
        <dbReference type="Proteomes" id="UP001233999"/>
    </source>
</evidence>
<organism evidence="2 3">
    <name type="scientific">Diploptera punctata</name>
    <name type="common">Pacific beetle cockroach</name>
    <dbReference type="NCBI Taxonomy" id="6984"/>
    <lineage>
        <taxon>Eukaryota</taxon>
        <taxon>Metazoa</taxon>
        <taxon>Ecdysozoa</taxon>
        <taxon>Arthropoda</taxon>
        <taxon>Hexapoda</taxon>
        <taxon>Insecta</taxon>
        <taxon>Pterygota</taxon>
        <taxon>Neoptera</taxon>
        <taxon>Polyneoptera</taxon>
        <taxon>Dictyoptera</taxon>
        <taxon>Blattodea</taxon>
        <taxon>Blaberoidea</taxon>
        <taxon>Blaberidae</taxon>
        <taxon>Diplopterinae</taxon>
        <taxon>Diploptera</taxon>
    </lineage>
</organism>
<sequence length="59" mass="6961">YRNQLRRLKRLSCMRPWHVNVHFLFPIDTFNLGSNAVVYLLVIALLFVQDSQSEMPQKG</sequence>
<evidence type="ECO:0000313" key="2">
    <source>
        <dbReference type="EMBL" id="KAJ9583154.1"/>
    </source>
</evidence>
<feature type="transmembrane region" description="Helical" evidence="1">
    <location>
        <begin position="21"/>
        <end position="48"/>
    </location>
</feature>
<keyword evidence="1" id="KW-1133">Transmembrane helix</keyword>
<feature type="non-terminal residue" evidence="2">
    <location>
        <position position="59"/>
    </location>
</feature>
<dbReference type="EMBL" id="JASPKZ010007660">
    <property type="protein sequence ID" value="KAJ9583154.1"/>
    <property type="molecule type" value="Genomic_DNA"/>
</dbReference>
<reference evidence="2" key="1">
    <citation type="journal article" date="2023" name="IScience">
        <title>Live-bearing cockroach genome reveals convergent evolutionary mechanisms linked to viviparity in insects and beyond.</title>
        <authorList>
            <person name="Fouks B."/>
            <person name="Harrison M.C."/>
            <person name="Mikhailova A.A."/>
            <person name="Marchal E."/>
            <person name="English S."/>
            <person name="Carruthers M."/>
            <person name="Jennings E.C."/>
            <person name="Chiamaka E.L."/>
            <person name="Frigard R.A."/>
            <person name="Pippel M."/>
            <person name="Attardo G.M."/>
            <person name="Benoit J.B."/>
            <person name="Bornberg-Bauer E."/>
            <person name="Tobe S.S."/>
        </authorList>
    </citation>
    <scope>NUCLEOTIDE SEQUENCE</scope>
    <source>
        <strain evidence="2">Stay&amp;Tobe</strain>
    </source>
</reference>
<name>A0AAD8EAX1_DIPPU</name>
<evidence type="ECO:0000256" key="1">
    <source>
        <dbReference type="SAM" id="Phobius"/>
    </source>
</evidence>
<proteinExistence type="predicted"/>
<comment type="caution">
    <text evidence="2">The sequence shown here is derived from an EMBL/GenBank/DDBJ whole genome shotgun (WGS) entry which is preliminary data.</text>
</comment>
<keyword evidence="3" id="KW-1185">Reference proteome</keyword>
<dbReference type="AlphaFoldDB" id="A0AAD8EAX1"/>